<dbReference type="Pfam" id="PF00578">
    <property type="entry name" value="AhpC-TSA"/>
    <property type="match status" value="1"/>
</dbReference>
<dbReference type="PROSITE" id="PS51257">
    <property type="entry name" value="PROKAR_LIPOPROTEIN"/>
    <property type="match status" value="1"/>
</dbReference>
<evidence type="ECO:0000313" key="6">
    <source>
        <dbReference type="EMBL" id="SOD12748.1"/>
    </source>
</evidence>
<evidence type="ECO:0000259" key="5">
    <source>
        <dbReference type="PROSITE" id="PS51352"/>
    </source>
</evidence>
<dbReference type="Proteomes" id="UP000219281">
    <property type="component" value="Unassembled WGS sequence"/>
</dbReference>
<dbReference type="GO" id="GO:0016491">
    <property type="term" value="F:oxidoreductase activity"/>
    <property type="evidence" value="ECO:0007669"/>
    <property type="project" value="InterPro"/>
</dbReference>
<dbReference type="PANTHER" id="PTHR42852">
    <property type="entry name" value="THIOL:DISULFIDE INTERCHANGE PROTEIN DSBE"/>
    <property type="match status" value="1"/>
</dbReference>
<proteinExistence type="predicted"/>
<feature type="domain" description="Thioredoxin" evidence="5">
    <location>
        <begin position="231"/>
        <end position="371"/>
    </location>
</feature>
<dbReference type="EMBL" id="OCMT01000001">
    <property type="protein sequence ID" value="SOD12748.1"/>
    <property type="molecule type" value="Genomic_DNA"/>
</dbReference>
<dbReference type="Pfam" id="PF14289">
    <property type="entry name" value="DUF4369"/>
    <property type="match status" value="1"/>
</dbReference>
<dbReference type="Gene3D" id="3.40.30.10">
    <property type="entry name" value="Glutaredoxin"/>
    <property type="match status" value="1"/>
</dbReference>
<comment type="subcellular location">
    <subcellularLocation>
        <location evidence="1">Cell envelope</location>
    </subcellularLocation>
</comment>
<dbReference type="InterPro" id="IPR000866">
    <property type="entry name" value="AhpC/TSA"/>
</dbReference>
<organism evidence="6 7">
    <name type="scientific">Pedobacter xixiisoli</name>
    <dbReference type="NCBI Taxonomy" id="1476464"/>
    <lineage>
        <taxon>Bacteria</taxon>
        <taxon>Pseudomonadati</taxon>
        <taxon>Bacteroidota</taxon>
        <taxon>Sphingobacteriia</taxon>
        <taxon>Sphingobacteriales</taxon>
        <taxon>Sphingobacteriaceae</taxon>
        <taxon>Pedobacter</taxon>
    </lineage>
</organism>
<dbReference type="CDD" id="cd02966">
    <property type="entry name" value="TlpA_like_family"/>
    <property type="match status" value="1"/>
</dbReference>
<reference evidence="7" key="1">
    <citation type="submission" date="2017-09" db="EMBL/GenBank/DDBJ databases">
        <authorList>
            <person name="Varghese N."/>
            <person name="Submissions S."/>
        </authorList>
    </citation>
    <scope>NUCLEOTIDE SEQUENCE [LARGE SCALE GENOMIC DNA]</scope>
    <source>
        <strain evidence="7">CGMCC 1.12803</strain>
    </source>
</reference>
<dbReference type="InterPro" id="IPR025380">
    <property type="entry name" value="DUF4369"/>
</dbReference>
<dbReference type="PROSITE" id="PS51352">
    <property type="entry name" value="THIOREDOXIN_2"/>
    <property type="match status" value="1"/>
</dbReference>
<keyword evidence="4" id="KW-0676">Redox-active center</keyword>
<protein>
    <submittedName>
        <fullName evidence="6">Peroxiredoxin</fullName>
    </submittedName>
</protein>
<dbReference type="InterPro" id="IPR013766">
    <property type="entry name" value="Thioredoxin_domain"/>
</dbReference>
<evidence type="ECO:0000256" key="4">
    <source>
        <dbReference type="ARBA" id="ARBA00023284"/>
    </source>
</evidence>
<dbReference type="SUPFAM" id="SSF52833">
    <property type="entry name" value="Thioredoxin-like"/>
    <property type="match status" value="1"/>
</dbReference>
<keyword evidence="3" id="KW-1015">Disulfide bond</keyword>
<dbReference type="RefSeq" id="WP_097128992.1">
    <property type="nucleotide sequence ID" value="NZ_OCMT01000001.1"/>
</dbReference>
<evidence type="ECO:0000256" key="2">
    <source>
        <dbReference type="ARBA" id="ARBA00022748"/>
    </source>
</evidence>
<sequence length="371" mass="41774">MKKISIILLVAISIITACKDKSKFTISGKLTNAEMKNKVYLYGMASNSMVPLDSTNLSANGEFKFTNTKPEADFFRVNYANNEYIVIAKNGDEIEITADVNDKNQHYTIEGADDATKLAEFNDLKIKHQQKIFEVSQQFEQKVADAPDKRDQLLQELSPVYNNALNELNQAIIKFALDNNKSLVSFYAISLVNPQGNEKAMVDYAEKVDASLKQHSAVKNFVEKVSRLKAVQVGQIAPDFTIPSIDGKEVKLTDYRGKYVLLDFWASWCGPCRTENPNVVKAYQTFRNRNFTVLGISLDKDKNAWMQAIKQDNLTWDQVGELKAFEGATVKLYQVEAIPSSFLLDPQGKIIARDLRGEELEAFLNKTLAKL</sequence>
<dbReference type="InterPro" id="IPR050553">
    <property type="entry name" value="Thioredoxin_ResA/DsbE_sf"/>
</dbReference>
<dbReference type="GO" id="GO:0030313">
    <property type="term" value="C:cell envelope"/>
    <property type="evidence" value="ECO:0007669"/>
    <property type="project" value="UniProtKB-SubCell"/>
</dbReference>
<keyword evidence="7" id="KW-1185">Reference proteome</keyword>
<dbReference type="OrthoDB" id="750178at2"/>
<keyword evidence="2" id="KW-0201">Cytochrome c-type biogenesis</keyword>
<evidence type="ECO:0000313" key="7">
    <source>
        <dbReference type="Proteomes" id="UP000219281"/>
    </source>
</evidence>
<evidence type="ECO:0000256" key="1">
    <source>
        <dbReference type="ARBA" id="ARBA00004196"/>
    </source>
</evidence>
<evidence type="ECO:0000256" key="3">
    <source>
        <dbReference type="ARBA" id="ARBA00023157"/>
    </source>
</evidence>
<dbReference type="InterPro" id="IPR017937">
    <property type="entry name" value="Thioredoxin_CS"/>
</dbReference>
<accession>A0A285ZSY4</accession>
<dbReference type="GO" id="GO:0017004">
    <property type="term" value="P:cytochrome complex assembly"/>
    <property type="evidence" value="ECO:0007669"/>
    <property type="project" value="UniProtKB-KW"/>
</dbReference>
<dbReference type="AlphaFoldDB" id="A0A285ZSY4"/>
<dbReference type="GO" id="GO:0016209">
    <property type="term" value="F:antioxidant activity"/>
    <property type="evidence" value="ECO:0007669"/>
    <property type="project" value="InterPro"/>
</dbReference>
<dbReference type="PROSITE" id="PS00194">
    <property type="entry name" value="THIOREDOXIN_1"/>
    <property type="match status" value="1"/>
</dbReference>
<gene>
    <name evidence="6" type="ORF">SAMN06297358_0827</name>
</gene>
<dbReference type="PANTHER" id="PTHR42852:SF6">
    <property type="entry name" value="THIOL:DISULFIDE INTERCHANGE PROTEIN DSBE"/>
    <property type="match status" value="1"/>
</dbReference>
<name>A0A285ZSY4_9SPHI</name>
<dbReference type="InterPro" id="IPR036249">
    <property type="entry name" value="Thioredoxin-like_sf"/>
</dbReference>